<evidence type="ECO:0000256" key="2">
    <source>
        <dbReference type="ARBA" id="ARBA00022801"/>
    </source>
</evidence>
<dbReference type="AlphaFoldDB" id="A0A9Q2P7G4"/>
<dbReference type="InterPro" id="IPR029000">
    <property type="entry name" value="Cyclophilin-like_dom_sf"/>
</dbReference>
<dbReference type="Pfam" id="PF02682">
    <property type="entry name" value="CT_C_D"/>
    <property type="match status" value="1"/>
</dbReference>
<proteinExistence type="predicted"/>
<keyword evidence="8" id="KW-1185">Reference proteome</keyword>
<sequence>MEPWFKPVADHALLVCFSETHDERAHARVVALDKVIAANPPAGMIETVPALVNLLVSFDVSITDHDRVAAHVRELLKDVTADKIAGQMRRVQVCYEAPYSPDLDKVAKAVGLSPEAVITAHLAGQYDVLMYGFSPGYAYLSGIPEEIRIPRKPTPVRDVPAGSVIIAGPQCLVTTLTMPTGWSIIGRSPTRILTGDAERPFLFDVGDQVTFERIDLADFERAQKEADDD</sequence>
<keyword evidence="2 5" id="KW-0378">Hydrolase</keyword>
<evidence type="ECO:0000256" key="3">
    <source>
        <dbReference type="ARBA" id="ARBA00022840"/>
    </source>
</evidence>
<keyword evidence="3" id="KW-0067">ATP-binding</keyword>
<reference evidence="5 8" key="1">
    <citation type="submission" date="2021-01" db="EMBL/GenBank/DDBJ databases">
        <title>Diatom-associated Roseobacters Show Island Model of Population Structure.</title>
        <authorList>
            <person name="Qu L."/>
            <person name="Feng X."/>
            <person name="Chen Y."/>
            <person name="Li L."/>
            <person name="Wang X."/>
            <person name="Hu Z."/>
            <person name="Wang H."/>
            <person name="Luo H."/>
        </authorList>
    </citation>
    <scope>NUCLEOTIDE SEQUENCE</scope>
    <source>
        <strain evidence="6 8">CC28-63</strain>
        <strain evidence="5">CC28-69</strain>
    </source>
</reference>
<gene>
    <name evidence="5" type="ORF">JQX41_00260</name>
    <name evidence="6" type="ORF">JQX48_00260</name>
</gene>
<dbReference type="InterPro" id="IPR010016">
    <property type="entry name" value="PxpB"/>
</dbReference>
<dbReference type="SUPFAM" id="SSF50891">
    <property type="entry name" value="Cyclophilin-like"/>
    <property type="match status" value="1"/>
</dbReference>
<dbReference type="SMART" id="SM00796">
    <property type="entry name" value="AHS1"/>
    <property type="match status" value="1"/>
</dbReference>
<comment type="caution">
    <text evidence="5">The sequence shown here is derived from an EMBL/GenBank/DDBJ whole genome shotgun (WGS) entry which is preliminary data.</text>
</comment>
<dbReference type="Proteomes" id="UP000809440">
    <property type="component" value="Unassembled WGS sequence"/>
</dbReference>
<dbReference type="EMBL" id="JAFBXF010000001">
    <property type="protein sequence ID" value="MBM2415389.1"/>
    <property type="molecule type" value="Genomic_DNA"/>
</dbReference>
<accession>A0A9Q2P7G4</accession>
<feature type="domain" description="Carboxyltransferase" evidence="4">
    <location>
        <begin position="3"/>
        <end position="203"/>
    </location>
</feature>
<dbReference type="InterPro" id="IPR003833">
    <property type="entry name" value="CT_C_D"/>
</dbReference>
<dbReference type="GO" id="GO:0005524">
    <property type="term" value="F:ATP binding"/>
    <property type="evidence" value="ECO:0007669"/>
    <property type="project" value="UniProtKB-KW"/>
</dbReference>
<dbReference type="Proteomes" id="UP000755667">
    <property type="component" value="Unassembled WGS sequence"/>
</dbReference>
<evidence type="ECO:0000313" key="8">
    <source>
        <dbReference type="Proteomes" id="UP000809440"/>
    </source>
</evidence>
<evidence type="ECO:0000259" key="4">
    <source>
        <dbReference type="SMART" id="SM00796"/>
    </source>
</evidence>
<dbReference type="SUPFAM" id="SSF160467">
    <property type="entry name" value="PH0987 N-terminal domain-like"/>
    <property type="match status" value="1"/>
</dbReference>
<name>A0A9Q2P7G4_9RHOB</name>
<evidence type="ECO:0000313" key="7">
    <source>
        <dbReference type="Proteomes" id="UP000755667"/>
    </source>
</evidence>
<dbReference type="Gene3D" id="3.30.1360.40">
    <property type="match status" value="1"/>
</dbReference>
<dbReference type="Gene3D" id="2.40.100.10">
    <property type="entry name" value="Cyclophilin-like"/>
    <property type="match status" value="1"/>
</dbReference>
<evidence type="ECO:0000256" key="1">
    <source>
        <dbReference type="ARBA" id="ARBA00022741"/>
    </source>
</evidence>
<dbReference type="PANTHER" id="PTHR34698">
    <property type="entry name" value="5-OXOPROLINASE SUBUNIT B"/>
    <property type="match status" value="1"/>
</dbReference>
<protein>
    <submittedName>
        <fullName evidence="5">Allophanate hydrolase subunit 1</fullName>
    </submittedName>
</protein>
<dbReference type="EMBL" id="JAFBXE010000001">
    <property type="protein sequence ID" value="MBM2410722.1"/>
    <property type="molecule type" value="Genomic_DNA"/>
</dbReference>
<evidence type="ECO:0000313" key="6">
    <source>
        <dbReference type="EMBL" id="MBM2415389.1"/>
    </source>
</evidence>
<evidence type="ECO:0000313" key="5">
    <source>
        <dbReference type="EMBL" id="MBM2410722.1"/>
    </source>
</evidence>
<dbReference type="PANTHER" id="PTHR34698:SF2">
    <property type="entry name" value="5-OXOPROLINASE SUBUNIT B"/>
    <property type="match status" value="1"/>
</dbReference>
<keyword evidence="1" id="KW-0547">Nucleotide-binding</keyword>
<dbReference type="RefSeq" id="WP_138488054.1">
    <property type="nucleotide sequence ID" value="NZ_JAFBWU010000001.1"/>
</dbReference>
<dbReference type="GO" id="GO:0016787">
    <property type="term" value="F:hydrolase activity"/>
    <property type="evidence" value="ECO:0007669"/>
    <property type="project" value="UniProtKB-KW"/>
</dbReference>
<organism evidence="5 7">
    <name type="scientific">Marivita cryptomonadis</name>
    <dbReference type="NCBI Taxonomy" id="505252"/>
    <lineage>
        <taxon>Bacteria</taxon>
        <taxon>Pseudomonadati</taxon>
        <taxon>Pseudomonadota</taxon>
        <taxon>Alphaproteobacteria</taxon>
        <taxon>Rhodobacterales</taxon>
        <taxon>Roseobacteraceae</taxon>
        <taxon>Marivita</taxon>
    </lineage>
</organism>